<dbReference type="PROSITE" id="PS00135">
    <property type="entry name" value="TRYPSIN_SER"/>
    <property type="match status" value="1"/>
</dbReference>
<keyword evidence="10" id="KW-0732">Signal</keyword>
<dbReference type="GO" id="GO:0005576">
    <property type="term" value="C:extracellular region"/>
    <property type="evidence" value="ECO:0007669"/>
    <property type="project" value="UniProtKB-SubCell"/>
</dbReference>
<evidence type="ECO:0000313" key="12">
    <source>
        <dbReference type="EMBL" id="TKS74454.1"/>
    </source>
</evidence>
<dbReference type="GO" id="GO:0006508">
    <property type="term" value="P:proteolysis"/>
    <property type="evidence" value="ECO:0007669"/>
    <property type="project" value="UniProtKB-KW"/>
</dbReference>
<dbReference type="PANTHER" id="PTHR24271">
    <property type="entry name" value="KALLIKREIN-RELATED"/>
    <property type="match status" value="1"/>
</dbReference>
<keyword evidence="6" id="KW-1015">Disulfide bond</keyword>
<evidence type="ECO:0000313" key="13">
    <source>
        <dbReference type="Proteomes" id="UP000298787"/>
    </source>
</evidence>
<sequence>MHALHKLLLFHLLISLGRDALGGKIIHGEKAPENSMLYMASLQNNRGQHVCGGFLISEDFVLTAAHCGNQLTRVVLGTHDLRRVAAGNKRLIERTYAHPSYKNVGLGKDIMLLKLSQKVQLDNSVQTIQLPTSEMNVRENEKCQVAGWGMTKSNGPTVNELQVVDVSTVNIHVCDNKWNLELPDNVICAGGYNTTKGFCQVCFLFVQRTGQLVSCTEMQQTSFSSSQGDSGGPLVCNGKAVGIVSFNRGKDCDYPNVPNVYTDISKYLPWITYVLNGAE</sequence>
<dbReference type="STRING" id="240159.A0A4U5UI70"/>
<evidence type="ECO:0000256" key="5">
    <source>
        <dbReference type="ARBA" id="ARBA00023145"/>
    </source>
</evidence>
<keyword evidence="2 9" id="KW-0645">Protease</keyword>
<evidence type="ECO:0000256" key="9">
    <source>
        <dbReference type="RuleBase" id="RU363034"/>
    </source>
</evidence>
<dbReference type="CDD" id="cd00190">
    <property type="entry name" value="Tryp_SPc"/>
    <property type="match status" value="1"/>
</dbReference>
<dbReference type="Pfam" id="PF00089">
    <property type="entry name" value="Trypsin"/>
    <property type="match status" value="2"/>
</dbReference>
<dbReference type="InterPro" id="IPR018114">
    <property type="entry name" value="TRYPSIN_HIS"/>
</dbReference>
<name>A0A4U5UI70_COLLU</name>
<dbReference type="InterPro" id="IPR001254">
    <property type="entry name" value="Trypsin_dom"/>
</dbReference>
<dbReference type="EC" id="3.4.21.4" evidence="8"/>
<dbReference type="Proteomes" id="UP000298787">
    <property type="component" value="Chromosome 8"/>
</dbReference>
<dbReference type="InterPro" id="IPR009003">
    <property type="entry name" value="Peptidase_S1_PA"/>
</dbReference>
<comment type="catalytic activity">
    <reaction evidence="7">
        <text>Preferential cleavage: Arg-|-Xaa, Lys-|-Xaa.</text>
        <dbReference type="EC" id="3.4.21.4"/>
    </reaction>
</comment>
<keyword evidence="5" id="KW-0865">Zymogen</keyword>
<proteinExistence type="predicted"/>
<protein>
    <recommendedName>
        <fullName evidence="8">trypsin</fullName>
        <ecNumber evidence="8">3.4.21.4</ecNumber>
    </recommendedName>
</protein>
<feature type="signal peptide" evidence="10">
    <location>
        <begin position="1"/>
        <end position="22"/>
    </location>
</feature>
<evidence type="ECO:0000256" key="7">
    <source>
        <dbReference type="ARBA" id="ARBA00036320"/>
    </source>
</evidence>
<evidence type="ECO:0000256" key="6">
    <source>
        <dbReference type="ARBA" id="ARBA00023157"/>
    </source>
</evidence>
<dbReference type="Gene3D" id="2.40.10.10">
    <property type="entry name" value="Trypsin-like serine proteases"/>
    <property type="match status" value="3"/>
</dbReference>
<dbReference type="SMART" id="SM00020">
    <property type="entry name" value="Tryp_SPc"/>
    <property type="match status" value="1"/>
</dbReference>
<evidence type="ECO:0000256" key="4">
    <source>
        <dbReference type="ARBA" id="ARBA00022825"/>
    </source>
</evidence>
<evidence type="ECO:0000256" key="8">
    <source>
        <dbReference type="ARBA" id="ARBA00038868"/>
    </source>
</evidence>
<comment type="subcellular location">
    <subcellularLocation>
        <location evidence="1">Secreted</location>
        <location evidence="1">Extracellular space</location>
    </subcellularLocation>
</comment>
<dbReference type="AlphaFoldDB" id="A0A4U5UI70"/>
<dbReference type="GO" id="GO:0004252">
    <property type="term" value="F:serine-type endopeptidase activity"/>
    <property type="evidence" value="ECO:0007669"/>
    <property type="project" value="UniProtKB-EC"/>
</dbReference>
<dbReference type="FunFam" id="2.40.10.10:FF:000005">
    <property type="entry name" value="Serine protease 37"/>
    <property type="match status" value="1"/>
</dbReference>
<dbReference type="SUPFAM" id="SSF50494">
    <property type="entry name" value="Trypsin-like serine proteases"/>
    <property type="match status" value="1"/>
</dbReference>
<dbReference type="EMBL" id="CM014085">
    <property type="protein sequence ID" value="TKS74454.1"/>
    <property type="molecule type" value="Genomic_DNA"/>
</dbReference>
<evidence type="ECO:0000256" key="3">
    <source>
        <dbReference type="ARBA" id="ARBA00022801"/>
    </source>
</evidence>
<organism evidence="12 13">
    <name type="scientific">Collichthys lucidus</name>
    <name type="common">Big head croaker</name>
    <name type="synonym">Sciaena lucida</name>
    <dbReference type="NCBI Taxonomy" id="240159"/>
    <lineage>
        <taxon>Eukaryota</taxon>
        <taxon>Metazoa</taxon>
        <taxon>Chordata</taxon>
        <taxon>Craniata</taxon>
        <taxon>Vertebrata</taxon>
        <taxon>Euteleostomi</taxon>
        <taxon>Actinopterygii</taxon>
        <taxon>Neopterygii</taxon>
        <taxon>Teleostei</taxon>
        <taxon>Neoteleostei</taxon>
        <taxon>Acanthomorphata</taxon>
        <taxon>Eupercaria</taxon>
        <taxon>Sciaenidae</taxon>
        <taxon>Collichthys</taxon>
    </lineage>
</organism>
<dbReference type="PROSITE" id="PS00134">
    <property type="entry name" value="TRYPSIN_HIS"/>
    <property type="match status" value="1"/>
</dbReference>
<dbReference type="InterPro" id="IPR001314">
    <property type="entry name" value="Peptidase_S1A"/>
</dbReference>
<keyword evidence="3 9" id="KW-0378">Hydrolase</keyword>
<dbReference type="PANTHER" id="PTHR24271:SF87">
    <property type="entry name" value="ARGININE ESTERASE-LIKE-RELATED"/>
    <property type="match status" value="1"/>
</dbReference>
<evidence type="ECO:0000256" key="10">
    <source>
        <dbReference type="SAM" id="SignalP"/>
    </source>
</evidence>
<evidence type="ECO:0000256" key="2">
    <source>
        <dbReference type="ARBA" id="ARBA00022670"/>
    </source>
</evidence>
<evidence type="ECO:0000259" key="11">
    <source>
        <dbReference type="PROSITE" id="PS50240"/>
    </source>
</evidence>
<dbReference type="InterPro" id="IPR043504">
    <property type="entry name" value="Peptidase_S1_PA_chymotrypsin"/>
</dbReference>
<accession>A0A4U5UI70</accession>
<keyword evidence="13" id="KW-1185">Reference proteome</keyword>
<dbReference type="InterPro" id="IPR033116">
    <property type="entry name" value="TRYPSIN_SER"/>
</dbReference>
<feature type="chain" id="PRO_5020321567" description="trypsin" evidence="10">
    <location>
        <begin position="23"/>
        <end position="279"/>
    </location>
</feature>
<keyword evidence="4 9" id="KW-0720">Serine protease</keyword>
<evidence type="ECO:0000256" key="1">
    <source>
        <dbReference type="ARBA" id="ARBA00004239"/>
    </source>
</evidence>
<feature type="domain" description="Peptidase S1" evidence="11">
    <location>
        <begin position="25"/>
        <end position="276"/>
    </location>
</feature>
<gene>
    <name evidence="12" type="ORF">D9C73_008537</name>
</gene>
<dbReference type="PRINTS" id="PR00722">
    <property type="entry name" value="CHYMOTRYPSIN"/>
</dbReference>
<reference evidence="12 13" key="1">
    <citation type="submission" date="2019-01" db="EMBL/GenBank/DDBJ databases">
        <title>Genome Assembly of Collichthys lucidus.</title>
        <authorList>
            <person name="Cai M."/>
            <person name="Xiao S."/>
        </authorList>
    </citation>
    <scope>NUCLEOTIDE SEQUENCE [LARGE SCALE GENOMIC DNA]</scope>
    <source>
        <strain evidence="12">JT15FE1705JMU</strain>
        <tissue evidence="12">Muscle</tissue>
    </source>
</reference>
<dbReference type="PROSITE" id="PS50240">
    <property type="entry name" value="TRYPSIN_DOM"/>
    <property type="match status" value="1"/>
</dbReference>